<evidence type="ECO:0000256" key="6">
    <source>
        <dbReference type="PIRSR" id="PIRSR613078-2"/>
    </source>
</evidence>
<dbReference type="SUPFAM" id="SSF53254">
    <property type="entry name" value="Phosphoglycerate mutase-like"/>
    <property type="match status" value="1"/>
</dbReference>
<protein>
    <recommendedName>
        <fullName evidence="2">phosphoglycerate mutase (2,3-diphosphoglycerate-dependent)</fullName>
        <ecNumber evidence="2">5.4.2.11</ecNumber>
    </recommendedName>
</protein>
<dbReference type="GO" id="GO:0004619">
    <property type="term" value="F:phosphoglycerate mutase activity"/>
    <property type="evidence" value="ECO:0007669"/>
    <property type="project" value="UniProtKB-EC"/>
</dbReference>
<evidence type="ECO:0000256" key="2">
    <source>
        <dbReference type="ARBA" id="ARBA00012028"/>
    </source>
</evidence>
<dbReference type="STRING" id="797516.HMPREF9104_00528"/>
<evidence type="ECO:0000256" key="3">
    <source>
        <dbReference type="ARBA" id="ARBA00023152"/>
    </source>
</evidence>
<comment type="similarity">
    <text evidence="1">Belongs to the phosphoglycerate mutase family. BPG-dependent PGAM subfamily.</text>
</comment>
<feature type="active site" description="Proton donor/acceptor" evidence="5">
    <location>
        <position position="114"/>
    </location>
</feature>
<feature type="active site" description="Tele-phosphohistidine intermediate" evidence="5">
    <location>
        <position position="37"/>
    </location>
</feature>
<evidence type="ECO:0000256" key="4">
    <source>
        <dbReference type="ARBA" id="ARBA00023235"/>
    </source>
</evidence>
<keyword evidence="4" id="KW-0413">Isomerase</keyword>
<keyword evidence="3" id="KW-0324">Glycolysis</keyword>
<gene>
    <name evidence="7" type="ORF">HMPREF9104_00528</name>
</gene>
<dbReference type="Proteomes" id="UP000005025">
    <property type="component" value="Unassembled WGS sequence"/>
</dbReference>
<sequence length="240" mass="27010">MDLKIQKFLRCSIVVNQCKACFERTNHQMKTIYFVRHGQTLLNQFHRMQGWVDSPLTKKGESQAKATGERLADVTFSLAISSDMMRAIHTLDIILAQNKHADTIKREVHQDVREIYFGSFEGIDSVQTWNMISRPLGYLTQEALINQYGLLKVRDFMHDADPFHEAETADHTEIRIKNAVSKITNELQDGENALVVSHGTLLRNLATIYSADGTIAKQPQNGSVTILDVTSAPKVIPSGQ</sequence>
<dbReference type="HOGENOM" id="CLU_033323_9_0_9"/>
<evidence type="ECO:0000256" key="1">
    <source>
        <dbReference type="ARBA" id="ARBA00006717"/>
    </source>
</evidence>
<dbReference type="EMBL" id="AGRJ01000059">
    <property type="protein sequence ID" value="EHO53457.1"/>
    <property type="molecule type" value="Genomic_DNA"/>
</dbReference>
<dbReference type="InterPro" id="IPR029033">
    <property type="entry name" value="His_PPase_superfam"/>
</dbReference>
<dbReference type="GO" id="GO:0006096">
    <property type="term" value="P:glycolytic process"/>
    <property type="evidence" value="ECO:0007669"/>
    <property type="project" value="UniProtKB-KW"/>
</dbReference>
<dbReference type="SMART" id="SM00855">
    <property type="entry name" value="PGAM"/>
    <property type="match status" value="1"/>
</dbReference>
<evidence type="ECO:0000313" key="7">
    <source>
        <dbReference type="EMBL" id="EHO53457.1"/>
    </source>
</evidence>
<dbReference type="AlphaFoldDB" id="H1LD64"/>
<reference evidence="7 8" key="1">
    <citation type="submission" date="2011-09" db="EMBL/GenBank/DDBJ databases">
        <authorList>
            <person name="Weinstock G."/>
            <person name="Sodergren E."/>
            <person name="Clifton S."/>
            <person name="Fulton L."/>
            <person name="Fulton B."/>
            <person name="Courtney L."/>
            <person name="Fronick C."/>
            <person name="Harrison M."/>
            <person name="Strong C."/>
            <person name="Farmer C."/>
            <person name="Delahaunty K."/>
            <person name="Markovic C."/>
            <person name="Hall O."/>
            <person name="Minx P."/>
            <person name="Tomlinson C."/>
            <person name="Mitreva M."/>
            <person name="Hou S."/>
            <person name="Chen J."/>
            <person name="Wollam A."/>
            <person name="Pepin K.H."/>
            <person name="Johnson M."/>
            <person name="Bhonagiri V."/>
            <person name="Zhang X."/>
            <person name="Suruliraj S."/>
            <person name="Warren W."/>
            <person name="Chinwalla A."/>
            <person name="Mardis E.R."/>
            <person name="Wilson R.K."/>
        </authorList>
    </citation>
    <scope>NUCLEOTIDE SEQUENCE [LARGE SCALE GENOMIC DNA]</scope>
    <source>
        <strain evidence="7 8">F0435</strain>
    </source>
</reference>
<dbReference type="InterPro" id="IPR005952">
    <property type="entry name" value="Phosphogly_mut1"/>
</dbReference>
<evidence type="ECO:0000256" key="5">
    <source>
        <dbReference type="PIRSR" id="PIRSR613078-1"/>
    </source>
</evidence>
<dbReference type="PANTHER" id="PTHR11931">
    <property type="entry name" value="PHOSPHOGLYCERATE MUTASE"/>
    <property type="match status" value="1"/>
</dbReference>
<feature type="binding site" evidence="6">
    <location>
        <position position="86"/>
    </location>
    <ligand>
        <name>substrate</name>
    </ligand>
</feature>
<proteinExistence type="inferred from homology"/>
<organism evidence="7 8">
    <name type="scientific">Lentilactobacillus kisonensis F0435</name>
    <dbReference type="NCBI Taxonomy" id="797516"/>
    <lineage>
        <taxon>Bacteria</taxon>
        <taxon>Bacillati</taxon>
        <taxon>Bacillota</taxon>
        <taxon>Bacilli</taxon>
        <taxon>Lactobacillales</taxon>
        <taxon>Lactobacillaceae</taxon>
        <taxon>Lentilactobacillus</taxon>
    </lineage>
</organism>
<dbReference type="Pfam" id="PF00300">
    <property type="entry name" value="His_Phos_1"/>
    <property type="match status" value="2"/>
</dbReference>
<feature type="binding site" evidence="6">
    <location>
        <begin position="36"/>
        <end position="43"/>
    </location>
    <ligand>
        <name>substrate</name>
    </ligand>
</feature>
<dbReference type="Gene3D" id="3.40.50.1240">
    <property type="entry name" value="Phosphoglycerate mutase-like"/>
    <property type="match status" value="1"/>
</dbReference>
<dbReference type="CDD" id="cd07067">
    <property type="entry name" value="HP_PGM_like"/>
    <property type="match status" value="1"/>
</dbReference>
<accession>H1LD64</accession>
<comment type="caution">
    <text evidence="7">The sequence shown here is derived from an EMBL/GenBank/DDBJ whole genome shotgun (WGS) entry which is preliminary data.</text>
</comment>
<evidence type="ECO:0000313" key="8">
    <source>
        <dbReference type="Proteomes" id="UP000005025"/>
    </source>
</evidence>
<dbReference type="InterPro" id="IPR013078">
    <property type="entry name" value="His_Pase_superF_clade-1"/>
</dbReference>
<dbReference type="EC" id="5.4.2.11" evidence="2"/>
<name>H1LD64_9LACO</name>
<dbReference type="PATRIC" id="fig|797516.3.peg.476"/>